<keyword evidence="5" id="KW-0808">Transferase</keyword>
<dbReference type="SUPFAM" id="SSF51206">
    <property type="entry name" value="cAMP-binding domain-like"/>
    <property type="match status" value="1"/>
</dbReference>
<comment type="caution">
    <text evidence="9">The sequence shown here is derived from an EMBL/GenBank/DDBJ whole genome shotgun (WGS) entry which is preliminary data.</text>
</comment>
<sequence length="671" mass="70771">MPAEPPSQERAWALVLGDDARGLVARARSALADAVPGAAVMSLVPGAATGGCGSHDIDEGAPLLVVATAEVEDIGAAIGAEPVRALAGDAPCVVLTDRMAHADLAPVVAAGRLAAVVPAHEEAALTRELTGIALDRMEERGWSDGRRLLVLGGPAAASAAETDDLLRLDDPHSLRRFLAGVERVVGPRPRVAVPAGTRLCEQGGEPPPLTLVMEGLVVLRQDTAHGPVTLHQASTGRVIGLVSLVSGGQAWFTARTTTPCTLVMLSRAEIVTAVQADPGVSRDLALLAVRSLLTRLLRAEELHVDTRLLADELEVDRRSLADALEDLHTARAELVERTRLAMLGELSAGIAHELNNPVSALERAVEHLARDLVRLLGHAPGLGPAARAIRQSADAPALSTAAERALTSSFLPVTGGDRALARRLVRAGVPDAATAAELLALPESVRRDVLLGARIGSSLHSMESASHRIAGLASSLRSYARPEGEEPVPTDVLRSLDDALRLTEHRLRGIRVDRRLEQVPEVMARPGTLEQVWMNLLVNAADAIADEREDLAARQPWAQEAEEPALPARGTSPARVMIRAVRQSASDGRDMVVVAIEDNGPGVSPELQARMFRPHFTTRGGRVEFGLGMGLSIAQSIVTAAGGSITVESRPGCTRMRVALPAAPGEKRKER</sequence>
<dbReference type="InterPro" id="IPR036890">
    <property type="entry name" value="HATPase_C_sf"/>
</dbReference>
<dbReference type="Gene3D" id="2.60.120.10">
    <property type="entry name" value="Jelly Rolls"/>
    <property type="match status" value="1"/>
</dbReference>
<dbReference type="Pfam" id="PF00027">
    <property type="entry name" value="cNMP_binding"/>
    <property type="match status" value="1"/>
</dbReference>
<dbReference type="InterPro" id="IPR004358">
    <property type="entry name" value="Sig_transdc_His_kin-like_C"/>
</dbReference>
<evidence type="ECO:0000256" key="2">
    <source>
        <dbReference type="ARBA" id="ARBA00004236"/>
    </source>
</evidence>
<dbReference type="CDD" id="cd00038">
    <property type="entry name" value="CAP_ED"/>
    <property type="match status" value="1"/>
</dbReference>
<reference evidence="10" key="1">
    <citation type="journal article" date="2019" name="Int. J. Syst. Evol. Microbiol.">
        <title>The Global Catalogue of Microorganisms (GCM) 10K type strain sequencing project: providing services to taxonomists for standard genome sequencing and annotation.</title>
        <authorList>
            <consortium name="The Broad Institute Genomics Platform"/>
            <consortium name="The Broad Institute Genome Sequencing Center for Infectious Disease"/>
            <person name="Wu L."/>
            <person name="Ma J."/>
        </authorList>
    </citation>
    <scope>NUCLEOTIDE SEQUENCE [LARGE SCALE GENOMIC DNA]</scope>
    <source>
        <strain evidence="10">CCUG 56698</strain>
    </source>
</reference>
<dbReference type="PANTHER" id="PTHR43065:SF48">
    <property type="entry name" value="HISTIDINE KINASE"/>
    <property type="match status" value="1"/>
</dbReference>
<dbReference type="PROSITE" id="PS50042">
    <property type="entry name" value="CNMP_BINDING_3"/>
    <property type="match status" value="1"/>
</dbReference>
<dbReference type="InterPro" id="IPR003661">
    <property type="entry name" value="HisK_dim/P_dom"/>
</dbReference>
<dbReference type="PANTHER" id="PTHR43065">
    <property type="entry name" value="SENSOR HISTIDINE KINASE"/>
    <property type="match status" value="1"/>
</dbReference>
<dbReference type="RefSeq" id="WP_380974830.1">
    <property type="nucleotide sequence ID" value="NZ_JBHTEF010000001.1"/>
</dbReference>
<dbReference type="InterPro" id="IPR018490">
    <property type="entry name" value="cNMP-bd_dom_sf"/>
</dbReference>
<dbReference type="EMBL" id="JBHTEF010000001">
    <property type="protein sequence ID" value="MFC7581479.1"/>
    <property type="molecule type" value="Genomic_DNA"/>
</dbReference>
<dbReference type="InterPro" id="IPR014710">
    <property type="entry name" value="RmlC-like_jellyroll"/>
</dbReference>
<dbReference type="Gene3D" id="3.30.565.10">
    <property type="entry name" value="Histidine kinase-like ATPase, C-terminal domain"/>
    <property type="match status" value="1"/>
</dbReference>
<dbReference type="Proteomes" id="UP001596527">
    <property type="component" value="Unassembled WGS sequence"/>
</dbReference>
<evidence type="ECO:0000256" key="5">
    <source>
        <dbReference type="ARBA" id="ARBA00022777"/>
    </source>
</evidence>
<dbReference type="InterPro" id="IPR003594">
    <property type="entry name" value="HATPase_dom"/>
</dbReference>
<evidence type="ECO:0000256" key="1">
    <source>
        <dbReference type="ARBA" id="ARBA00000085"/>
    </source>
</evidence>
<dbReference type="SUPFAM" id="SSF47384">
    <property type="entry name" value="Homodimeric domain of signal transducing histidine kinase"/>
    <property type="match status" value="1"/>
</dbReference>
<dbReference type="EC" id="2.7.13.3" evidence="3"/>
<evidence type="ECO:0000259" key="7">
    <source>
        <dbReference type="PROSITE" id="PS50042"/>
    </source>
</evidence>
<keyword evidence="4" id="KW-0597">Phosphoprotein</keyword>
<evidence type="ECO:0000313" key="9">
    <source>
        <dbReference type="EMBL" id="MFC7581479.1"/>
    </source>
</evidence>
<keyword evidence="5" id="KW-0418">Kinase</keyword>
<evidence type="ECO:0000256" key="3">
    <source>
        <dbReference type="ARBA" id="ARBA00012438"/>
    </source>
</evidence>
<keyword evidence="6" id="KW-0902">Two-component regulatory system</keyword>
<accession>A0ABW2SNL3</accession>
<dbReference type="PRINTS" id="PR00344">
    <property type="entry name" value="BCTRLSENSOR"/>
</dbReference>
<comment type="subcellular location">
    <subcellularLocation>
        <location evidence="2">Cell membrane</location>
    </subcellularLocation>
</comment>
<dbReference type="SUPFAM" id="SSF55874">
    <property type="entry name" value="ATPase domain of HSP90 chaperone/DNA topoisomerase II/histidine kinase"/>
    <property type="match status" value="1"/>
</dbReference>
<comment type="catalytic activity">
    <reaction evidence="1">
        <text>ATP + protein L-histidine = ADP + protein N-phospho-L-histidine.</text>
        <dbReference type="EC" id="2.7.13.3"/>
    </reaction>
</comment>
<name>A0ABW2SNL3_9ACTO</name>
<dbReference type="SMART" id="SM00387">
    <property type="entry name" value="HATPase_c"/>
    <property type="match status" value="1"/>
</dbReference>
<evidence type="ECO:0000313" key="10">
    <source>
        <dbReference type="Proteomes" id="UP001596527"/>
    </source>
</evidence>
<organism evidence="9 10">
    <name type="scientific">Schaalia naturae</name>
    <dbReference type="NCBI Taxonomy" id="635203"/>
    <lineage>
        <taxon>Bacteria</taxon>
        <taxon>Bacillati</taxon>
        <taxon>Actinomycetota</taxon>
        <taxon>Actinomycetes</taxon>
        <taxon>Actinomycetales</taxon>
        <taxon>Actinomycetaceae</taxon>
        <taxon>Schaalia</taxon>
    </lineage>
</organism>
<evidence type="ECO:0000259" key="8">
    <source>
        <dbReference type="PROSITE" id="PS50109"/>
    </source>
</evidence>
<dbReference type="InterPro" id="IPR000595">
    <property type="entry name" value="cNMP-bd_dom"/>
</dbReference>
<dbReference type="CDD" id="cd00082">
    <property type="entry name" value="HisKA"/>
    <property type="match status" value="1"/>
</dbReference>
<dbReference type="InterPro" id="IPR036097">
    <property type="entry name" value="HisK_dim/P_sf"/>
</dbReference>
<gene>
    <name evidence="9" type="ORF">ACFQWG_09770</name>
</gene>
<dbReference type="Gene3D" id="1.10.287.130">
    <property type="match status" value="1"/>
</dbReference>
<keyword evidence="9" id="KW-0547">Nucleotide-binding</keyword>
<feature type="domain" description="Cyclic nucleotide-binding" evidence="7">
    <location>
        <begin position="165"/>
        <end position="267"/>
    </location>
</feature>
<dbReference type="Pfam" id="PF02518">
    <property type="entry name" value="HATPase_c"/>
    <property type="match status" value="1"/>
</dbReference>
<proteinExistence type="predicted"/>
<keyword evidence="10" id="KW-1185">Reference proteome</keyword>
<feature type="domain" description="Histidine kinase" evidence="8">
    <location>
        <begin position="462"/>
        <end position="664"/>
    </location>
</feature>
<dbReference type="PROSITE" id="PS50109">
    <property type="entry name" value="HIS_KIN"/>
    <property type="match status" value="1"/>
</dbReference>
<keyword evidence="9" id="KW-0067">ATP-binding</keyword>
<dbReference type="InterPro" id="IPR005467">
    <property type="entry name" value="His_kinase_dom"/>
</dbReference>
<dbReference type="GO" id="GO:0005524">
    <property type="term" value="F:ATP binding"/>
    <property type="evidence" value="ECO:0007669"/>
    <property type="project" value="UniProtKB-KW"/>
</dbReference>
<protein>
    <recommendedName>
        <fullName evidence="3">histidine kinase</fullName>
        <ecNumber evidence="3">2.7.13.3</ecNumber>
    </recommendedName>
</protein>
<evidence type="ECO:0000256" key="6">
    <source>
        <dbReference type="ARBA" id="ARBA00023012"/>
    </source>
</evidence>
<evidence type="ECO:0000256" key="4">
    <source>
        <dbReference type="ARBA" id="ARBA00022553"/>
    </source>
</evidence>